<accession>A0A0K0FWX2</accession>
<evidence type="ECO:0000313" key="1">
    <source>
        <dbReference type="Proteomes" id="UP000035680"/>
    </source>
</evidence>
<reference evidence="1" key="1">
    <citation type="submission" date="2014-07" db="EMBL/GenBank/DDBJ databases">
        <authorList>
            <person name="Martin A.A"/>
            <person name="De Silva N."/>
        </authorList>
    </citation>
    <scope>NUCLEOTIDE SEQUENCE</scope>
</reference>
<name>A0A0K0FWX2_STRVS</name>
<dbReference type="STRING" id="75913.A0A0K0FWX2"/>
<reference evidence="2" key="2">
    <citation type="submission" date="2015-08" db="UniProtKB">
        <authorList>
            <consortium name="WormBaseParasite"/>
        </authorList>
    </citation>
    <scope>IDENTIFICATION</scope>
</reference>
<organism evidence="1 2">
    <name type="scientific">Strongyloides venezuelensis</name>
    <name type="common">Threadworm</name>
    <dbReference type="NCBI Taxonomy" id="75913"/>
    <lineage>
        <taxon>Eukaryota</taxon>
        <taxon>Metazoa</taxon>
        <taxon>Ecdysozoa</taxon>
        <taxon>Nematoda</taxon>
        <taxon>Chromadorea</taxon>
        <taxon>Rhabditida</taxon>
        <taxon>Tylenchina</taxon>
        <taxon>Panagrolaimomorpha</taxon>
        <taxon>Strongyloidoidea</taxon>
        <taxon>Strongyloididae</taxon>
        <taxon>Strongyloides</taxon>
    </lineage>
</organism>
<proteinExistence type="predicted"/>
<sequence length="39" mass="4333">MIFLPQVPKDICNRNVISVLEFVIRLGNEYLGSVVEAVG</sequence>
<evidence type="ECO:0000313" key="2">
    <source>
        <dbReference type="WBParaSite" id="SVE_1693300.1"/>
    </source>
</evidence>
<dbReference type="Proteomes" id="UP000035680">
    <property type="component" value="Unassembled WGS sequence"/>
</dbReference>
<dbReference type="AlphaFoldDB" id="A0A0K0FWX2"/>
<dbReference type="WBParaSite" id="SVE_1693300.1">
    <property type="protein sequence ID" value="SVE_1693300.1"/>
    <property type="gene ID" value="SVE_1693300"/>
</dbReference>
<keyword evidence="1" id="KW-1185">Reference proteome</keyword>
<protein>
    <submittedName>
        <fullName evidence="2">Uncharacterized protein</fullName>
    </submittedName>
</protein>